<dbReference type="Proteomes" id="UP000309997">
    <property type="component" value="Unassembled WGS sequence"/>
</dbReference>
<evidence type="ECO:0000313" key="1">
    <source>
        <dbReference type="EMBL" id="KAL3596073.1"/>
    </source>
</evidence>
<organism evidence="1 2">
    <name type="scientific">Populus alba</name>
    <name type="common">White poplar</name>
    <dbReference type="NCBI Taxonomy" id="43335"/>
    <lineage>
        <taxon>Eukaryota</taxon>
        <taxon>Viridiplantae</taxon>
        <taxon>Streptophyta</taxon>
        <taxon>Embryophyta</taxon>
        <taxon>Tracheophyta</taxon>
        <taxon>Spermatophyta</taxon>
        <taxon>Magnoliopsida</taxon>
        <taxon>eudicotyledons</taxon>
        <taxon>Gunneridae</taxon>
        <taxon>Pentapetalae</taxon>
        <taxon>rosids</taxon>
        <taxon>fabids</taxon>
        <taxon>Malpighiales</taxon>
        <taxon>Salicaceae</taxon>
        <taxon>Saliceae</taxon>
        <taxon>Populus</taxon>
    </lineage>
</organism>
<comment type="caution">
    <text evidence="1">The sequence shown here is derived from an EMBL/GenBank/DDBJ whole genome shotgun (WGS) entry which is preliminary data.</text>
</comment>
<evidence type="ECO:0000313" key="2">
    <source>
        <dbReference type="Proteomes" id="UP000309997"/>
    </source>
</evidence>
<dbReference type="EMBL" id="RCHU02000004">
    <property type="protein sequence ID" value="KAL3596073.1"/>
    <property type="molecule type" value="Genomic_DNA"/>
</dbReference>
<accession>A0ACC4CFT9</accession>
<reference evidence="1 2" key="1">
    <citation type="journal article" date="2024" name="Plant Biotechnol. J.">
        <title>Genome and CRISPR/Cas9 system of a widespread forest tree (Populus alba) in the world.</title>
        <authorList>
            <person name="Liu Y.J."/>
            <person name="Jiang P.F."/>
            <person name="Han X.M."/>
            <person name="Li X.Y."/>
            <person name="Wang H.M."/>
            <person name="Wang Y.J."/>
            <person name="Wang X.X."/>
            <person name="Zeng Q.Y."/>
        </authorList>
    </citation>
    <scope>NUCLEOTIDE SEQUENCE [LARGE SCALE GENOMIC DNA]</scope>
    <source>
        <strain evidence="2">cv. PAL-ZL1</strain>
    </source>
</reference>
<gene>
    <name evidence="1" type="ORF">D5086_007710</name>
</gene>
<protein>
    <submittedName>
        <fullName evidence="1">Uncharacterized protein</fullName>
    </submittedName>
</protein>
<proteinExistence type="predicted"/>
<name>A0ACC4CFT9_POPAL</name>
<keyword evidence="2" id="KW-1185">Reference proteome</keyword>
<sequence>MAGLQEFRDCLLRALIQESQLRGLLMEACAYRSGVRGAGARRCNRFCCDSRQLLQLFNAVGRISRCSGVEVMCEILRAGIRRYGRGSVCIFVFQVSRLVTGGDQLDS</sequence>